<gene>
    <name evidence="3" type="ORF">BDV23DRAFT_147930</name>
</gene>
<organism evidence="3">
    <name type="scientific">Petromyces alliaceus</name>
    <name type="common">Aspergillus alliaceus</name>
    <dbReference type="NCBI Taxonomy" id="209559"/>
    <lineage>
        <taxon>Eukaryota</taxon>
        <taxon>Fungi</taxon>
        <taxon>Dikarya</taxon>
        <taxon>Ascomycota</taxon>
        <taxon>Pezizomycotina</taxon>
        <taxon>Eurotiomycetes</taxon>
        <taxon>Eurotiomycetidae</taxon>
        <taxon>Eurotiales</taxon>
        <taxon>Aspergillaceae</taxon>
        <taxon>Aspergillus</taxon>
        <taxon>Aspergillus subgen. Circumdati</taxon>
    </lineage>
</organism>
<dbReference type="AlphaFoldDB" id="A0A5N7CKB1"/>
<protein>
    <recommendedName>
        <fullName evidence="4">Ubiquitin 3 binding protein But2 C-terminal domain-containing protein</fullName>
    </recommendedName>
</protein>
<evidence type="ECO:0000256" key="2">
    <source>
        <dbReference type="SAM" id="SignalP"/>
    </source>
</evidence>
<feature type="region of interest" description="Disordered" evidence="1">
    <location>
        <begin position="64"/>
        <end position="85"/>
    </location>
</feature>
<evidence type="ECO:0000256" key="1">
    <source>
        <dbReference type="SAM" id="MobiDB-lite"/>
    </source>
</evidence>
<keyword evidence="2" id="KW-0732">Signal</keyword>
<accession>A0A5N7CKB1</accession>
<feature type="signal peptide" evidence="2">
    <location>
        <begin position="1"/>
        <end position="21"/>
    </location>
</feature>
<evidence type="ECO:0000313" key="3">
    <source>
        <dbReference type="EMBL" id="KAE8394118.1"/>
    </source>
</evidence>
<reference evidence="3" key="1">
    <citation type="submission" date="2019-04" db="EMBL/GenBank/DDBJ databases">
        <title>Friends and foes A comparative genomics studyof 23 Aspergillus species from section Flavi.</title>
        <authorList>
            <consortium name="DOE Joint Genome Institute"/>
            <person name="Kjaerbolling I."/>
            <person name="Vesth T."/>
            <person name="Frisvad J.C."/>
            <person name="Nybo J.L."/>
            <person name="Theobald S."/>
            <person name="Kildgaard S."/>
            <person name="Isbrandt T."/>
            <person name="Kuo A."/>
            <person name="Sato A."/>
            <person name="Lyhne E.K."/>
            <person name="Kogle M.E."/>
            <person name="Wiebenga A."/>
            <person name="Kun R.S."/>
            <person name="Lubbers R.J."/>
            <person name="Makela M.R."/>
            <person name="Barry K."/>
            <person name="Chovatia M."/>
            <person name="Clum A."/>
            <person name="Daum C."/>
            <person name="Haridas S."/>
            <person name="He G."/>
            <person name="LaButti K."/>
            <person name="Lipzen A."/>
            <person name="Mondo S."/>
            <person name="Riley R."/>
            <person name="Salamov A."/>
            <person name="Simmons B.A."/>
            <person name="Magnuson J.K."/>
            <person name="Henrissat B."/>
            <person name="Mortensen U.H."/>
            <person name="Larsen T.O."/>
            <person name="Devries R.P."/>
            <person name="Grigoriev I.V."/>
            <person name="Machida M."/>
            <person name="Baker S.E."/>
            <person name="Andersen M.R."/>
        </authorList>
    </citation>
    <scope>NUCLEOTIDE SEQUENCE [LARGE SCALE GENOMIC DNA]</scope>
    <source>
        <strain evidence="3">IBT 14317</strain>
    </source>
</reference>
<sequence length="224" mass="24419">MHFHTTTWATALTTLLTLTTALPTTLTTRDDTQCKPGTAFYVCQINNFRGCCSIDPCALESGCPDTTPTPSPSPTPSPTPSCPAGKSEIYLPKMQTYLSGSENPVSEQNINLTKSADKEWSQTMTFSVPSGAKSCTLMWGVPEERNFKAGDNALVRVWQGAKAEGDSIGAADFTNWPGVSGAHEHTVGLAECKEEMVFRARLEKESEVFLEQDGETGWYLQYEC</sequence>
<dbReference type="Proteomes" id="UP000326877">
    <property type="component" value="Unassembled WGS sequence"/>
</dbReference>
<evidence type="ECO:0008006" key="4">
    <source>
        <dbReference type="Google" id="ProtNLM"/>
    </source>
</evidence>
<dbReference type="EMBL" id="ML735225">
    <property type="protein sequence ID" value="KAE8394118.1"/>
    <property type="molecule type" value="Genomic_DNA"/>
</dbReference>
<proteinExistence type="predicted"/>
<feature type="chain" id="PRO_5024947823" description="Ubiquitin 3 binding protein But2 C-terminal domain-containing protein" evidence="2">
    <location>
        <begin position="22"/>
        <end position="224"/>
    </location>
</feature>
<dbReference type="OrthoDB" id="5431298at2759"/>
<name>A0A5N7CKB1_PETAA</name>
<feature type="compositionally biased region" description="Pro residues" evidence="1">
    <location>
        <begin position="67"/>
        <end position="81"/>
    </location>
</feature>